<comment type="caution">
    <text evidence="4">The sequence shown here is derived from an EMBL/GenBank/DDBJ whole genome shotgun (WGS) entry which is preliminary data.</text>
</comment>
<dbReference type="CDD" id="cd00190">
    <property type="entry name" value="Tryp_SPc"/>
    <property type="match status" value="1"/>
</dbReference>
<dbReference type="SUPFAM" id="SSF50494">
    <property type="entry name" value="Trypsin-like serine proteases"/>
    <property type="match status" value="1"/>
</dbReference>
<dbReference type="PRINTS" id="PR00722">
    <property type="entry name" value="CHYMOTRYPSIN"/>
</dbReference>
<dbReference type="InterPro" id="IPR051333">
    <property type="entry name" value="CLIP_Serine_Protease"/>
</dbReference>
<dbReference type="PANTHER" id="PTHR24260">
    <property type="match status" value="1"/>
</dbReference>
<dbReference type="AlphaFoldDB" id="A0A8J6HPG1"/>
<dbReference type="Pfam" id="PF00089">
    <property type="entry name" value="Trypsin"/>
    <property type="match status" value="1"/>
</dbReference>
<evidence type="ECO:0000256" key="2">
    <source>
        <dbReference type="SAM" id="SignalP"/>
    </source>
</evidence>
<proteinExistence type="predicted"/>
<evidence type="ECO:0000313" key="4">
    <source>
        <dbReference type="EMBL" id="KAH0818370.1"/>
    </source>
</evidence>
<keyword evidence="2" id="KW-0732">Signal</keyword>
<dbReference type="Gene3D" id="2.40.10.10">
    <property type="entry name" value="Trypsin-like serine proteases"/>
    <property type="match status" value="1"/>
</dbReference>
<protein>
    <recommendedName>
        <fullName evidence="3">Peptidase S1 domain-containing protein</fullName>
    </recommendedName>
</protein>
<dbReference type="InterPro" id="IPR001314">
    <property type="entry name" value="Peptidase_S1A"/>
</dbReference>
<feature type="signal peptide" evidence="2">
    <location>
        <begin position="1"/>
        <end position="23"/>
    </location>
</feature>
<dbReference type="SMART" id="SM00020">
    <property type="entry name" value="Tryp_SPc"/>
    <property type="match status" value="1"/>
</dbReference>
<dbReference type="PANTHER" id="PTHR24260:SF136">
    <property type="entry name" value="GH08193P-RELATED"/>
    <property type="match status" value="1"/>
</dbReference>
<dbReference type="Proteomes" id="UP000719412">
    <property type="component" value="Unassembled WGS sequence"/>
</dbReference>
<reference evidence="4" key="2">
    <citation type="submission" date="2021-08" db="EMBL/GenBank/DDBJ databases">
        <authorList>
            <person name="Eriksson T."/>
        </authorList>
    </citation>
    <scope>NUCLEOTIDE SEQUENCE</scope>
    <source>
        <strain evidence="4">Stoneville</strain>
        <tissue evidence="4">Whole head</tissue>
    </source>
</reference>
<dbReference type="FunFam" id="2.40.10.10:FF:000068">
    <property type="entry name" value="transmembrane protease serine 2"/>
    <property type="match status" value="1"/>
</dbReference>
<keyword evidence="5" id="KW-1185">Reference proteome</keyword>
<dbReference type="PROSITE" id="PS50240">
    <property type="entry name" value="TRYPSIN_DOM"/>
    <property type="match status" value="1"/>
</dbReference>
<dbReference type="InterPro" id="IPR043504">
    <property type="entry name" value="Peptidase_S1_PA_chymotrypsin"/>
</dbReference>
<dbReference type="EMBL" id="JABDTM020017811">
    <property type="protein sequence ID" value="KAH0818370.1"/>
    <property type="molecule type" value="Genomic_DNA"/>
</dbReference>
<dbReference type="GO" id="GO:0004252">
    <property type="term" value="F:serine-type endopeptidase activity"/>
    <property type="evidence" value="ECO:0007669"/>
    <property type="project" value="InterPro"/>
</dbReference>
<dbReference type="GO" id="GO:0006508">
    <property type="term" value="P:proteolysis"/>
    <property type="evidence" value="ECO:0007669"/>
    <property type="project" value="InterPro"/>
</dbReference>
<keyword evidence="1" id="KW-1015">Disulfide bond</keyword>
<name>A0A8J6HPG1_TENMO</name>
<organism evidence="4 5">
    <name type="scientific">Tenebrio molitor</name>
    <name type="common">Yellow mealworm beetle</name>
    <dbReference type="NCBI Taxonomy" id="7067"/>
    <lineage>
        <taxon>Eukaryota</taxon>
        <taxon>Metazoa</taxon>
        <taxon>Ecdysozoa</taxon>
        <taxon>Arthropoda</taxon>
        <taxon>Hexapoda</taxon>
        <taxon>Insecta</taxon>
        <taxon>Pterygota</taxon>
        <taxon>Neoptera</taxon>
        <taxon>Endopterygota</taxon>
        <taxon>Coleoptera</taxon>
        <taxon>Polyphaga</taxon>
        <taxon>Cucujiformia</taxon>
        <taxon>Tenebrionidae</taxon>
        <taxon>Tenebrio</taxon>
    </lineage>
</organism>
<evidence type="ECO:0000313" key="5">
    <source>
        <dbReference type="Proteomes" id="UP000719412"/>
    </source>
</evidence>
<feature type="chain" id="PRO_5035315066" description="Peptidase S1 domain-containing protein" evidence="2">
    <location>
        <begin position="24"/>
        <end position="260"/>
    </location>
</feature>
<reference evidence="4" key="1">
    <citation type="journal article" date="2020" name="J Insects Food Feed">
        <title>The yellow mealworm (Tenebrio molitor) genome: a resource for the emerging insects as food and feed industry.</title>
        <authorList>
            <person name="Eriksson T."/>
            <person name="Andere A."/>
            <person name="Kelstrup H."/>
            <person name="Emery V."/>
            <person name="Picard C."/>
        </authorList>
    </citation>
    <scope>NUCLEOTIDE SEQUENCE</scope>
    <source>
        <strain evidence="4">Stoneville</strain>
        <tissue evidence="4">Whole head</tissue>
    </source>
</reference>
<dbReference type="InterPro" id="IPR009003">
    <property type="entry name" value="Peptidase_S1_PA"/>
</dbReference>
<dbReference type="InterPro" id="IPR001254">
    <property type="entry name" value="Trypsin_dom"/>
</dbReference>
<feature type="domain" description="Peptidase S1" evidence="3">
    <location>
        <begin position="26"/>
        <end position="258"/>
    </location>
</feature>
<gene>
    <name evidence="4" type="ORF">GEV33_004419</name>
</gene>
<sequence length="260" mass="28665">MKNYPILICIILTFVSTVQLVSHSRIIGGEPGLISKYKFAAAINVQKSNMKTFCGGALFKDQWIITAGQCVDDGVLFVITLGSVTLKGDDPNRLTLSTSEYFLHPDYNPDTLENDLGLIKLRMPITFTDYIRPIAPLAMHELPAKPNLRVIGWGESSIEDPSYSNELQVAEVVSINNDECRITYGNQIKSKMVCTVGQYNEGPCFGDVGSPLLDAYSKYVEVHVGIVSFLSSNGCGSTDPSGFTRTYPYVSWINNITRDN</sequence>
<evidence type="ECO:0000259" key="3">
    <source>
        <dbReference type="PROSITE" id="PS50240"/>
    </source>
</evidence>
<accession>A0A8J6HPG1</accession>
<evidence type="ECO:0000256" key="1">
    <source>
        <dbReference type="ARBA" id="ARBA00023157"/>
    </source>
</evidence>